<reference evidence="1 2" key="1">
    <citation type="journal article" date="2022" name="Hortic Res">
        <title>A haplotype resolved chromosomal level avocado genome allows analysis of novel avocado genes.</title>
        <authorList>
            <person name="Nath O."/>
            <person name="Fletcher S.J."/>
            <person name="Hayward A."/>
            <person name="Shaw L.M."/>
            <person name="Masouleh A.K."/>
            <person name="Furtado A."/>
            <person name="Henry R.J."/>
            <person name="Mitter N."/>
        </authorList>
    </citation>
    <scope>NUCLEOTIDE SEQUENCE [LARGE SCALE GENOMIC DNA]</scope>
    <source>
        <strain evidence="2">cv. Hass</strain>
    </source>
</reference>
<proteinExistence type="predicted"/>
<organism evidence="1 2">
    <name type="scientific">Persea americana</name>
    <name type="common">Avocado</name>
    <dbReference type="NCBI Taxonomy" id="3435"/>
    <lineage>
        <taxon>Eukaryota</taxon>
        <taxon>Viridiplantae</taxon>
        <taxon>Streptophyta</taxon>
        <taxon>Embryophyta</taxon>
        <taxon>Tracheophyta</taxon>
        <taxon>Spermatophyta</taxon>
        <taxon>Magnoliopsida</taxon>
        <taxon>Magnoliidae</taxon>
        <taxon>Laurales</taxon>
        <taxon>Lauraceae</taxon>
        <taxon>Persea</taxon>
    </lineage>
</organism>
<gene>
    <name evidence="1" type="ORF">MRB53_022196</name>
</gene>
<evidence type="ECO:0000313" key="2">
    <source>
        <dbReference type="Proteomes" id="UP001234297"/>
    </source>
</evidence>
<dbReference type="Proteomes" id="UP001234297">
    <property type="component" value="Chromosome 7"/>
</dbReference>
<accession>A0ACC2L750</accession>
<sequence>MPSPIIIIGFPPPPPLHQNPKNPKWTQLLPILKNPKSLPGSAQTHSEPHTSSSSDVVIQVVDVKLVGNSTTRFT</sequence>
<comment type="caution">
    <text evidence="1">The sequence shown here is derived from an EMBL/GenBank/DDBJ whole genome shotgun (WGS) entry which is preliminary data.</text>
</comment>
<protein>
    <submittedName>
        <fullName evidence="1">Uncharacterized protein</fullName>
    </submittedName>
</protein>
<evidence type="ECO:0000313" key="1">
    <source>
        <dbReference type="EMBL" id="KAJ8628873.1"/>
    </source>
</evidence>
<keyword evidence="2" id="KW-1185">Reference proteome</keyword>
<dbReference type="EMBL" id="CM056815">
    <property type="protein sequence ID" value="KAJ8628873.1"/>
    <property type="molecule type" value="Genomic_DNA"/>
</dbReference>
<name>A0ACC2L750_PERAE</name>